<dbReference type="SMART" id="SM00935">
    <property type="entry name" value="OmpH"/>
    <property type="match status" value="1"/>
</dbReference>
<protein>
    <submittedName>
        <fullName evidence="5">Periplasmic chaperone for outer membrane proteins Skp</fullName>
    </submittedName>
</protein>
<dbReference type="PANTHER" id="PTHR35089:SF1">
    <property type="entry name" value="CHAPERONE PROTEIN SKP"/>
    <property type="match status" value="1"/>
</dbReference>
<keyword evidence="2 4" id="KW-0732">Signal</keyword>
<evidence type="ECO:0000256" key="2">
    <source>
        <dbReference type="ARBA" id="ARBA00022729"/>
    </source>
</evidence>
<name>A0A2W7NBJ5_9BACT</name>
<feature type="coiled-coil region" evidence="3">
    <location>
        <begin position="45"/>
        <end position="72"/>
    </location>
</feature>
<dbReference type="AlphaFoldDB" id="A0A2W7NBJ5"/>
<organism evidence="5 6">
    <name type="scientific">Breznakibacter xylanolyticus</name>
    <dbReference type="NCBI Taxonomy" id="990"/>
    <lineage>
        <taxon>Bacteria</taxon>
        <taxon>Pseudomonadati</taxon>
        <taxon>Bacteroidota</taxon>
        <taxon>Bacteroidia</taxon>
        <taxon>Marinilabiliales</taxon>
        <taxon>Marinilabiliaceae</taxon>
        <taxon>Breznakibacter</taxon>
    </lineage>
</organism>
<evidence type="ECO:0000313" key="6">
    <source>
        <dbReference type="Proteomes" id="UP000249239"/>
    </source>
</evidence>
<dbReference type="PANTHER" id="PTHR35089">
    <property type="entry name" value="CHAPERONE PROTEIN SKP"/>
    <property type="match status" value="1"/>
</dbReference>
<evidence type="ECO:0000256" key="3">
    <source>
        <dbReference type="SAM" id="Coils"/>
    </source>
</evidence>
<dbReference type="RefSeq" id="WP_111445100.1">
    <property type="nucleotide sequence ID" value="NZ_QKZK01000009.1"/>
</dbReference>
<evidence type="ECO:0000256" key="4">
    <source>
        <dbReference type="SAM" id="SignalP"/>
    </source>
</evidence>
<dbReference type="GO" id="GO:0005829">
    <property type="term" value="C:cytosol"/>
    <property type="evidence" value="ECO:0007669"/>
    <property type="project" value="TreeGrafter"/>
</dbReference>
<evidence type="ECO:0000256" key="1">
    <source>
        <dbReference type="ARBA" id="ARBA00009091"/>
    </source>
</evidence>
<dbReference type="GO" id="GO:0051082">
    <property type="term" value="F:unfolded protein binding"/>
    <property type="evidence" value="ECO:0007669"/>
    <property type="project" value="InterPro"/>
</dbReference>
<feature type="chain" id="PRO_5016039669" evidence="4">
    <location>
        <begin position="22"/>
        <end position="170"/>
    </location>
</feature>
<dbReference type="SUPFAM" id="SSF111384">
    <property type="entry name" value="OmpH-like"/>
    <property type="match status" value="1"/>
</dbReference>
<reference evidence="5 6" key="1">
    <citation type="submission" date="2018-06" db="EMBL/GenBank/DDBJ databases">
        <title>Genomic Encyclopedia of Archaeal and Bacterial Type Strains, Phase II (KMG-II): from individual species to whole genera.</title>
        <authorList>
            <person name="Goeker M."/>
        </authorList>
    </citation>
    <scope>NUCLEOTIDE SEQUENCE [LARGE SCALE GENOMIC DNA]</scope>
    <source>
        <strain evidence="5 6">DSM 6779</strain>
    </source>
</reference>
<gene>
    <name evidence="5" type="ORF">LX69_01409</name>
</gene>
<feature type="signal peptide" evidence="4">
    <location>
        <begin position="1"/>
        <end position="21"/>
    </location>
</feature>
<dbReference type="OrthoDB" id="1493480at2"/>
<dbReference type="Pfam" id="PF03938">
    <property type="entry name" value="OmpH"/>
    <property type="match status" value="1"/>
</dbReference>
<dbReference type="Gene3D" id="3.30.910.20">
    <property type="entry name" value="Skp domain"/>
    <property type="match status" value="1"/>
</dbReference>
<evidence type="ECO:0000313" key="5">
    <source>
        <dbReference type="EMBL" id="PZX17360.1"/>
    </source>
</evidence>
<accession>A0A2W7NBJ5</accession>
<dbReference type="EMBL" id="QKZK01000009">
    <property type="protein sequence ID" value="PZX17360.1"/>
    <property type="molecule type" value="Genomic_DNA"/>
</dbReference>
<keyword evidence="3" id="KW-0175">Coiled coil</keyword>
<sequence>MKFLKYSLLVALFCVAGALSAQDLKFGHIDVQGLITQLPDKIAADQALQKQATDLQNNLKVMTEDLEKKYTEYLEQRETMDELIRATKEKEIQDYDQRIKNFNMLAQQNLQKKEQELLQPIIEKVQKAIDAVGAENGLIYIFDVSSRVVIYHSDKSIDCAPLVKAKLDIK</sequence>
<dbReference type="InterPro" id="IPR005632">
    <property type="entry name" value="Chaperone_Skp"/>
</dbReference>
<dbReference type="InterPro" id="IPR024930">
    <property type="entry name" value="Skp_dom_sf"/>
</dbReference>
<dbReference type="Proteomes" id="UP000249239">
    <property type="component" value="Unassembled WGS sequence"/>
</dbReference>
<proteinExistence type="inferred from homology"/>
<keyword evidence="6" id="KW-1185">Reference proteome</keyword>
<comment type="caution">
    <text evidence="5">The sequence shown here is derived from an EMBL/GenBank/DDBJ whole genome shotgun (WGS) entry which is preliminary data.</text>
</comment>
<dbReference type="GO" id="GO:0050821">
    <property type="term" value="P:protein stabilization"/>
    <property type="evidence" value="ECO:0007669"/>
    <property type="project" value="TreeGrafter"/>
</dbReference>
<comment type="similarity">
    <text evidence="1">Belongs to the Skp family.</text>
</comment>